<name>A0ABW4SGJ2_9BACL</name>
<dbReference type="RefSeq" id="WP_381537928.1">
    <property type="nucleotide sequence ID" value="NZ_JBHUGI010000027.1"/>
</dbReference>
<evidence type="ECO:0000313" key="3">
    <source>
        <dbReference type="Proteomes" id="UP001597218"/>
    </source>
</evidence>
<keyword evidence="3" id="KW-1185">Reference proteome</keyword>
<comment type="caution">
    <text evidence="2">The sequence shown here is derived from an EMBL/GenBank/DDBJ whole genome shotgun (WGS) entry which is preliminary data.</text>
</comment>
<evidence type="ECO:0000256" key="1">
    <source>
        <dbReference type="SAM" id="MobiDB-lite"/>
    </source>
</evidence>
<feature type="compositionally biased region" description="Basic and acidic residues" evidence="1">
    <location>
        <begin position="50"/>
        <end position="62"/>
    </location>
</feature>
<feature type="compositionally biased region" description="Basic and acidic residues" evidence="1">
    <location>
        <begin position="21"/>
        <end position="33"/>
    </location>
</feature>
<protein>
    <submittedName>
        <fullName evidence="2">Uncharacterized protein</fullName>
    </submittedName>
</protein>
<dbReference type="EMBL" id="JBHUGI010000027">
    <property type="protein sequence ID" value="MFD1928516.1"/>
    <property type="molecule type" value="Genomic_DNA"/>
</dbReference>
<evidence type="ECO:0000313" key="2">
    <source>
        <dbReference type="EMBL" id="MFD1928516.1"/>
    </source>
</evidence>
<feature type="region of interest" description="Disordered" evidence="1">
    <location>
        <begin position="1"/>
        <end position="62"/>
    </location>
</feature>
<sequence length="62" mass="7082">MSLDPRETSERKKEDRKKRTKEMSEEFSHEERMTNVVASTEYTGGGKGQADLKNDKLETGGF</sequence>
<feature type="compositionally biased region" description="Basic and acidic residues" evidence="1">
    <location>
        <begin position="1"/>
        <end position="13"/>
    </location>
</feature>
<proteinExistence type="predicted"/>
<accession>A0ABW4SGJ2</accession>
<organism evidence="2 3">
    <name type="scientific">Sporosarcina siberiensis</name>
    <dbReference type="NCBI Taxonomy" id="1365606"/>
    <lineage>
        <taxon>Bacteria</taxon>
        <taxon>Bacillati</taxon>
        <taxon>Bacillota</taxon>
        <taxon>Bacilli</taxon>
        <taxon>Bacillales</taxon>
        <taxon>Caryophanaceae</taxon>
        <taxon>Sporosarcina</taxon>
    </lineage>
</organism>
<dbReference type="Proteomes" id="UP001597218">
    <property type="component" value="Unassembled WGS sequence"/>
</dbReference>
<reference evidence="3" key="1">
    <citation type="journal article" date="2019" name="Int. J. Syst. Evol. Microbiol.">
        <title>The Global Catalogue of Microorganisms (GCM) 10K type strain sequencing project: providing services to taxonomists for standard genome sequencing and annotation.</title>
        <authorList>
            <consortium name="The Broad Institute Genomics Platform"/>
            <consortium name="The Broad Institute Genome Sequencing Center for Infectious Disease"/>
            <person name="Wu L."/>
            <person name="Ma J."/>
        </authorList>
    </citation>
    <scope>NUCLEOTIDE SEQUENCE [LARGE SCALE GENOMIC DNA]</scope>
    <source>
        <strain evidence="3">CGMCC 4.7177</strain>
    </source>
</reference>
<gene>
    <name evidence="2" type="ORF">ACFSFY_10685</name>
</gene>